<dbReference type="RefSeq" id="WP_126986176.1">
    <property type="nucleotide sequence ID" value="NZ_ML133853.1"/>
</dbReference>
<name>A0A3R8QPK0_9MICO</name>
<dbReference type="EMBL" id="QOCI01000004">
    <property type="protein sequence ID" value="RRR19149.1"/>
    <property type="molecule type" value="Genomic_DNA"/>
</dbReference>
<evidence type="ECO:0000313" key="2">
    <source>
        <dbReference type="Proteomes" id="UP000274327"/>
    </source>
</evidence>
<sequence>MTPRPARQHEFWWSGDRSERFWIEQLKTDSYGDKLIAPDNSTYATMHGVEVGDVVFRWYSERHPEAGPKRGGIYAVSRVIGGARRSDQLWDGKLCVEIPVTPRNFLRRPILLRDLKELEGEFRTHQQELETDVLPSPLYSPWQFPKTGLKPMTRYLTKLTVRDVELIGQHHPQLAPALAAS</sequence>
<proteinExistence type="predicted"/>
<reference evidence="1 2" key="1">
    <citation type="submission" date="2018-07" db="EMBL/GenBank/DDBJ databases">
        <title>Brachybacteriurn paraconglorneratum KCTC 9916.</title>
        <authorList>
            <person name="Li Y."/>
        </authorList>
    </citation>
    <scope>NUCLEOTIDE SEQUENCE [LARGE SCALE GENOMIC DNA]</scope>
    <source>
        <strain evidence="1 2">KCTC 9916</strain>
    </source>
</reference>
<comment type="caution">
    <text evidence="1">The sequence shown here is derived from an EMBL/GenBank/DDBJ whole genome shotgun (WGS) entry which is preliminary data.</text>
</comment>
<accession>A0A3R8QPK0</accession>
<keyword evidence="2" id="KW-1185">Reference proteome</keyword>
<dbReference type="Proteomes" id="UP000274327">
    <property type="component" value="Unassembled WGS sequence"/>
</dbReference>
<evidence type="ECO:0000313" key="1">
    <source>
        <dbReference type="EMBL" id="RRR19149.1"/>
    </source>
</evidence>
<gene>
    <name evidence="1" type="ORF">DS079_07355</name>
</gene>
<dbReference type="GeneID" id="78120839"/>
<protein>
    <recommendedName>
        <fullName evidence="3">EVE domain-containing protein</fullName>
    </recommendedName>
</protein>
<dbReference type="AlphaFoldDB" id="A0A3R8QPK0"/>
<organism evidence="1 2">
    <name type="scientific">Brachybacterium paraconglomeratum</name>
    <dbReference type="NCBI Taxonomy" id="173362"/>
    <lineage>
        <taxon>Bacteria</taxon>
        <taxon>Bacillati</taxon>
        <taxon>Actinomycetota</taxon>
        <taxon>Actinomycetes</taxon>
        <taxon>Micrococcales</taxon>
        <taxon>Dermabacteraceae</taxon>
        <taxon>Brachybacterium</taxon>
    </lineage>
</organism>
<evidence type="ECO:0008006" key="3">
    <source>
        <dbReference type="Google" id="ProtNLM"/>
    </source>
</evidence>